<dbReference type="GO" id="GO:0003677">
    <property type="term" value="F:DNA binding"/>
    <property type="evidence" value="ECO:0007669"/>
    <property type="project" value="UniProtKB-KW"/>
</dbReference>
<comment type="similarity">
    <text evidence="1">Belongs to the LysR transcriptional regulatory family.</text>
</comment>
<proteinExistence type="inferred from homology"/>
<dbReference type="KEGG" id="tbe:Trebr_1572"/>
<accession>F4LPD3</accession>
<gene>
    <name evidence="6" type="ordered locus">Trebr_1572</name>
</gene>
<dbReference type="InterPro" id="IPR005119">
    <property type="entry name" value="LysR_subst-bd"/>
</dbReference>
<dbReference type="FunFam" id="1.10.10.10:FF:000001">
    <property type="entry name" value="LysR family transcriptional regulator"/>
    <property type="match status" value="1"/>
</dbReference>
<dbReference type="OrthoDB" id="1652954at2"/>
<keyword evidence="7" id="KW-1185">Reference proteome</keyword>
<dbReference type="GO" id="GO:0032993">
    <property type="term" value="C:protein-DNA complex"/>
    <property type="evidence" value="ECO:0007669"/>
    <property type="project" value="TreeGrafter"/>
</dbReference>
<dbReference type="SUPFAM" id="SSF53850">
    <property type="entry name" value="Periplasmic binding protein-like II"/>
    <property type="match status" value="1"/>
</dbReference>
<keyword evidence="2" id="KW-0805">Transcription regulation</keyword>
<protein>
    <submittedName>
        <fullName evidence="6">Transcriptional regulator, LysR family</fullName>
    </submittedName>
</protein>
<dbReference type="CDD" id="cd05466">
    <property type="entry name" value="PBP2_LTTR_substrate"/>
    <property type="match status" value="1"/>
</dbReference>
<evidence type="ECO:0000256" key="3">
    <source>
        <dbReference type="ARBA" id="ARBA00023125"/>
    </source>
</evidence>
<sequence>MELMQLRYFLEVAESGHVTRSAERLHIAQPALTQSIRRLEKDVGVPLFVRHGRNIVLTEYGIFLKKRLEPLISELDELPGQLQTMAHLEHATIHLNVLAATSFTTEAIIAFKKEYPELIFRLLQNSEKDLYDIGITTRLFYQPPREDASQFVCTEKIFLAVPNIGKYRYMEKVQLAKMKDENFISLFGSKQLRWICDKFCLHAGFKPRISFESDSPAAVKNMIAANMGVGFWPEFTWGKLDSDHVILLEIEEPVCQRDILVTCRHNKTDTRAVDTFFTFLTECFKAQTVTETRKR</sequence>
<dbReference type="Gene3D" id="3.40.190.290">
    <property type="match status" value="1"/>
</dbReference>
<dbReference type="Proteomes" id="UP000006546">
    <property type="component" value="Chromosome"/>
</dbReference>
<dbReference type="Gene3D" id="1.10.10.10">
    <property type="entry name" value="Winged helix-like DNA-binding domain superfamily/Winged helix DNA-binding domain"/>
    <property type="match status" value="1"/>
</dbReference>
<dbReference type="PRINTS" id="PR00039">
    <property type="entry name" value="HTHLYSR"/>
</dbReference>
<evidence type="ECO:0000256" key="4">
    <source>
        <dbReference type="ARBA" id="ARBA00023163"/>
    </source>
</evidence>
<dbReference type="InterPro" id="IPR000847">
    <property type="entry name" value="LysR_HTH_N"/>
</dbReference>
<dbReference type="PROSITE" id="PS50931">
    <property type="entry name" value="HTH_LYSR"/>
    <property type="match status" value="1"/>
</dbReference>
<dbReference type="AlphaFoldDB" id="F4LPD3"/>
<dbReference type="HOGENOM" id="CLU_039613_6_2_12"/>
<evidence type="ECO:0000256" key="2">
    <source>
        <dbReference type="ARBA" id="ARBA00023015"/>
    </source>
</evidence>
<dbReference type="EMBL" id="CP002696">
    <property type="protein sequence ID" value="AEE16995.1"/>
    <property type="molecule type" value="Genomic_DNA"/>
</dbReference>
<reference evidence="7" key="1">
    <citation type="submission" date="2011-04" db="EMBL/GenBank/DDBJ databases">
        <title>The complete genome of Treponema brennaborense DSM 12168.</title>
        <authorList>
            <person name="Lucas S."/>
            <person name="Han J."/>
            <person name="Lapidus A."/>
            <person name="Bruce D."/>
            <person name="Goodwin L."/>
            <person name="Pitluck S."/>
            <person name="Peters L."/>
            <person name="Kyrpides N."/>
            <person name="Mavromatis K."/>
            <person name="Ivanova N."/>
            <person name="Mikhailova N."/>
            <person name="Pagani I."/>
            <person name="Teshima H."/>
            <person name="Detter J.C."/>
            <person name="Tapia R."/>
            <person name="Han C."/>
            <person name="Land M."/>
            <person name="Hauser L."/>
            <person name="Markowitz V."/>
            <person name="Cheng J.-F."/>
            <person name="Hugenholtz P."/>
            <person name="Woyke T."/>
            <person name="Wu D."/>
            <person name="Gronow S."/>
            <person name="Wellnitz S."/>
            <person name="Brambilla E."/>
            <person name="Klenk H.-P."/>
            <person name="Eisen J.A."/>
        </authorList>
    </citation>
    <scope>NUCLEOTIDE SEQUENCE [LARGE SCALE GENOMIC DNA]</scope>
    <source>
        <strain evidence="7">DSM 12168 / CIP 105900 / DD5/3</strain>
    </source>
</reference>
<dbReference type="GO" id="GO:0003700">
    <property type="term" value="F:DNA-binding transcription factor activity"/>
    <property type="evidence" value="ECO:0007669"/>
    <property type="project" value="InterPro"/>
</dbReference>
<organism evidence="6 7">
    <name type="scientific">Treponema brennaborense (strain DSM 12168 / CIP 105900 / DD5/3)</name>
    <dbReference type="NCBI Taxonomy" id="906968"/>
    <lineage>
        <taxon>Bacteria</taxon>
        <taxon>Pseudomonadati</taxon>
        <taxon>Spirochaetota</taxon>
        <taxon>Spirochaetia</taxon>
        <taxon>Spirochaetales</taxon>
        <taxon>Treponemataceae</taxon>
        <taxon>Treponema</taxon>
    </lineage>
</organism>
<keyword evidence="4" id="KW-0804">Transcription</keyword>
<evidence type="ECO:0000256" key="1">
    <source>
        <dbReference type="ARBA" id="ARBA00009437"/>
    </source>
</evidence>
<feature type="domain" description="HTH lysR-type" evidence="5">
    <location>
        <begin position="1"/>
        <end position="58"/>
    </location>
</feature>
<evidence type="ECO:0000313" key="7">
    <source>
        <dbReference type="Proteomes" id="UP000006546"/>
    </source>
</evidence>
<dbReference type="InterPro" id="IPR036388">
    <property type="entry name" value="WH-like_DNA-bd_sf"/>
</dbReference>
<dbReference type="Pfam" id="PF00126">
    <property type="entry name" value="HTH_1"/>
    <property type="match status" value="1"/>
</dbReference>
<dbReference type="RefSeq" id="WP_013758700.1">
    <property type="nucleotide sequence ID" value="NC_015500.1"/>
</dbReference>
<dbReference type="eggNOG" id="COG0583">
    <property type="taxonomic scope" value="Bacteria"/>
</dbReference>
<dbReference type="PANTHER" id="PTHR30346">
    <property type="entry name" value="TRANSCRIPTIONAL DUAL REGULATOR HCAR-RELATED"/>
    <property type="match status" value="1"/>
</dbReference>
<name>F4LPD3_TREBD</name>
<dbReference type="SUPFAM" id="SSF46785">
    <property type="entry name" value="Winged helix' DNA-binding domain"/>
    <property type="match status" value="1"/>
</dbReference>
<dbReference type="Pfam" id="PF03466">
    <property type="entry name" value="LysR_substrate"/>
    <property type="match status" value="1"/>
</dbReference>
<evidence type="ECO:0000313" key="6">
    <source>
        <dbReference type="EMBL" id="AEE16995.1"/>
    </source>
</evidence>
<dbReference type="PANTHER" id="PTHR30346:SF28">
    <property type="entry name" value="HTH-TYPE TRANSCRIPTIONAL REGULATOR CYNR"/>
    <property type="match status" value="1"/>
</dbReference>
<keyword evidence="3" id="KW-0238">DNA-binding</keyword>
<dbReference type="InterPro" id="IPR036390">
    <property type="entry name" value="WH_DNA-bd_sf"/>
</dbReference>
<evidence type="ECO:0000259" key="5">
    <source>
        <dbReference type="PROSITE" id="PS50931"/>
    </source>
</evidence>
<dbReference type="STRING" id="906968.Trebr_1572"/>